<dbReference type="Proteomes" id="UP000000684">
    <property type="component" value="Chromosome"/>
</dbReference>
<organism evidence="3 4">
    <name type="scientific">Shewanella frigidimarina (strain NCIMB 400)</name>
    <dbReference type="NCBI Taxonomy" id="318167"/>
    <lineage>
        <taxon>Bacteria</taxon>
        <taxon>Pseudomonadati</taxon>
        <taxon>Pseudomonadota</taxon>
        <taxon>Gammaproteobacteria</taxon>
        <taxon>Alteromonadales</taxon>
        <taxon>Shewanellaceae</taxon>
        <taxon>Shewanella</taxon>
    </lineage>
</organism>
<dbReference type="PANTHER" id="PTHR43084:SF1">
    <property type="entry name" value="PERSULFIDE DIOXYGENASE ETHE1, MITOCHONDRIAL"/>
    <property type="match status" value="1"/>
</dbReference>
<dbReference type="GO" id="GO:0006749">
    <property type="term" value="P:glutathione metabolic process"/>
    <property type="evidence" value="ECO:0007669"/>
    <property type="project" value="InterPro"/>
</dbReference>
<reference evidence="3 4" key="1">
    <citation type="submission" date="2006-08" db="EMBL/GenBank/DDBJ databases">
        <title>Complete sequence of Shewanella frigidimarina NCIMB 400.</title>
        <authorList>
            <consortium name="US DOE Joint Genome Institute"/>
            <person name="Copeland A."/>
            <person name="Lucas S."/>
            <person name="Lapidus A."/>
            <person name="Barry K."/>
            <person name="Detter J.C."/>
            <person name="Glavina del Rio T."/>
            <person name="Hammon N."/>
            <person name="Israni S."/>
            <person name="Dalin E."/>
            <person name="Tice H."/>
            <person name="Pitluck S."/>
            <person name="Fredrickson J.K."/>
            <person name="Kolker E."/>
            <person name="McCuel L.A."/>
            <person name="DiChristina T."/>
            <person name="Nealson K.H."/>
            <person name="Newman D."/>
            <person name="Tiedje J.M."/>
            <person name="Zhou J."/>
            <person name="Romine M.F."/>
            <person name="Culley D.E."/>
            <person name="Serres M."/>
            <person name="Chertkov O."/>
            <person name="Brettin T."/>
            <person name="Bruce D."/>
            <person name="Han C."/>
            <person name="Tapia R."/>
            <person name="Gilna P."/>
            <person name="Schmutz J."/>
            <person name="Larimer F."/>
            <person name="Land M."/>
            <person name="Hauser L."/>
            <person name="Kyrpides N."/>
            <person name="Mikhailova N."/>
            <person name="Richardson P."/>
        </authorList>
    </citation>
    <scope>NUCLEOTIDE SEQUENCE [LARGE SCALE GENOMIC DNA]</scope>
    <source>
        <strain evidence="3 4">NCIMB 400</strain>
    </source>
</reference>
<proteinExistence type="predicted"/>
<dbReference type="AlphaFoldDB" id="Q082J1"/>
<dbReference type="InterPro" id="IPR001279">
    <property type="entry name" value="Metallo-B-lactamas"/>
</dbReference>
<dbReference type="InterPro" id="IPR051682">
    <property type="entry name" value="Mito_Persulfide_Diox"/>
</dbReference>
<accession>Q082J1</accession>
<dbReference type="GO" id="GO:0046872">
    <property type="term" value="F:metal ion binding"/>
    <property type="evidence" value="ECO:0007669"/>
    <property type="project" value="UniProtKB-KW"/>
</dbReference>
<dbReference type="SMART" id="SM00849">
    <property type="entry name" value="Lactamase_B"/>
    <property type="match status" value="1"/>
</dbReference>
<dbReference type="RefSeq" id="WP_011637439.1">
    <property type="nucleotide sequence ID" value="NC_008345.1"/>
</dbReference>
<dbReference type="KEGG" id="sfr:Sfri_1978"/>
<dbReference type="STRING" id="318167.Sfri_1978"/>
<dbReference type="EMBL" id="CP000447">
    <property type="protein sequence ID" value="ABI71824.1"/>
    <property type="molecule type" value="Genomic_DNA"/>
</dbReference>
<dbReference type="OrthoDB" id="9784009at2"/>
<keyword evidence="1" id="KW-0479">Metal-binding</keyword>
<feature type="domain" description="Metallo-beta-lactamase" evidence="2">
    <location>
        <begin position="15"/>
        <end position="205"/>
    </location>
</feature>
<dbReference type="InterPro" id="IPR044528">
    <property type="entry name" value="POD-like_MBL-fold"/>
</dbReference>
<evidence type="ECO:0000259" key="2">
    <source>
        <dbReference type="SMART" id="SM00849"/>
    </source>
</evidence>
<dbReference type="CDD" id="cd07724">
    <property type="entry name" value="POD-like_MBL-fold"/>
    <property type="match status" value="1"/>
</dbReference>
<gene>
    <name evidence="3" type="ordered locus">Sfri_1978</name>
</gene>
<dbReference type="Pfam" id="PF00753">
    <property type="entry name" value="Lactamase_B"/>
    <property type="match status" value="1"/>
</dbReference>
<name>Q082J1_SHEFN</name>
<keyword evidence="4" id="KW-1185">Reference proteome</keyword>
<dbReference type="GeneID" id="41837345"/>
<dbReference type="eggNOG" id="COG0491">
    <property type="taxonomic scope" value="Bacteria"/>
</dbReference>
<dbReference type="HOGENOM" id="CLU_030571_6_1_6"/>
<dbReference type="InterPro" id="IPR036866">
    <property type="entry name" value="RibonucZ/Hydroxyglut_hydro"/>
</dbReference>
<dbReference type="PANTHER" id="PTHR43084">
    <property type="entry name" value="PERSULFIDE DIOXYGENASE ETHE1"/>
    <property type="match status" value="1"/>
</dbReference>
<dbReference type="GO" id="GO:0050313">
    <property type="term" value="F:sulfur dioxygenase activity"/>
    <property type="evidence" value="ECO:0007669"/>
    <property type="project" value="InterPro"/>
</dbReference>
<dbReference type="GO" id="GO:0070813">
    <property type="term" value="P:hydrogen sulfide metabolic process"/>
    <property type="evidence" value="ECO:0007669"/>
    <property type="project" value="TreeGrafter"/>
</dbReference>
<evidence type="ECO:0000313" key="3">
    <source>
        <dbReference type="EMBL" id="ABI71824.1"/>
    </source>
</evidence>
<dbReference type="SUPFAM" id="SSF56281">
    <property type="entry name" value="Metallo-hydrolase/oxidoreductase"/>
    <property type="match status" value="1"/>
</dbReference>
<evidence type="ECO:0000313" key="4">
    <source>
        <dbReference type="Proteomes" id="UP000000684"/>
    </source>
</evidence>
<sequence>MSRIRIDPFYHQASHTITYVVTDIATRQCAIIDPVLDFDMASGTISTSFADSIIEHIDEHGFEVEWILETHTHSDHISAACYIKKKRGGMTGIGEHITKVQHTFKRLLNLDDSFKCNGEQFEQLFVDEELIKLGHLDIHIMHTPGHTPTCVSYLIEDAVFVGDTLSTPELGTVNADFPNSSAITLYHSIQRILALPNCTRVFVGHDPHAQKRADNGLETSVIAQKRYNSVVGGKVTLAEFIKRHQQRHIGSEIQQLLLAAIQINIRAGNMPIAEGRDNYYLKIPLNQL</sequence>
<protein>
    <submittedName>
        <fullName evidence="3">Beta-lactamase domain protein</fullName>
    </submittedName>
</protein>
<evidence type="ECO:0000256" key="1">
    <source>
        <dbReference type="ARBA" id="ARBA00022723"/>
    </source>
</evidence>
<dbReference type="Gene3D" id="3.60.15.10">
    <property type="entry name" value="Ribonuclease Z/Hydroxyacylglutathione hydrolase-like"/>
    <property type="match status" value="1"/>
</dbReference>